<accession>A0AAE5W9L5</accession>
<gene>
    <name evidence="3" type="ORF">BU638_05850</name>
    <name evidence="2" type="ORF">BU653_00505</name>
    <name evidence="4" type="ORF">BU676_04740</name>
</gene>
<proteinExistence type="predicted"/>
<feature type="transmembrane region" description="Helical" evidence="1">
    <location>
        <begin position="130"/>
        <end position="149"/>
    </location>
</feature>
<evidence type="ECO:0000313" key="5">
    <source>
        <dbReference type="Proteomes" id="UP000242008"/>
    </source>
</evidence>
<reference evidence="2" key="2">
    <citation type="submission" date="2018-03" db="EMBL/GenBank/DDBJ databases">
        <authorList>
            <person name="Naushad S."/>
        </authorList>
    </citation>
    <scope>NUCLEOTIDE SEQUENCE</scope>
    <source>
        <strain evidence="3">SNUC 105</strain>
        <strain evidence="4">SNUC 1363</strain>
        <strain evidence="2">SNUC 505</strain>
    </source>
</reference>
<feature type="transmembrane region" description="Helical" evidence="1">
    <location>
        <begin position="33"/>
        <end position="53"/>
    </location>
</feature>
<evidence type="ECO:0008006" key="8">
    <source>
        <dbReference type="Google" id="ProtNLM"/>
    </source>
</evidence>
<keyword evidence="1" id="KW-0472">Membrane</keyword>
<dbReference type="Proteomes" id="UP000242704">
    <property type="component" value="Unassembled WGS sequence"/>
</dbReference>
<feature type="transmembrane region" description="Helical" evidence="1">
    <location>
        <begin position="259"/>
        <end position="279"/>
    </location>
</feature>
<protein>
    <recommendedName>
        <fullName evidence="8">DMT family transporter</fullName>
    </recommendedName>
</protein>
<dbReference type="Proteomes" id="UP000242144">
    <property type="component" value="Unassembled WGS sequence"/>
</dbReference>
<keyword evidence="1" id="KW-1133">Transmembrane helix</keyword>
<dbReference type="PANTHER" id="PTHR34821:SF2">
    <property type="entry name" value="INNER MEMBRANE PROTEIN YDCZ"/>
    <property type="match status" value="1"/>
</dbReference>
<dbReference type="EMBL" id="PZCM01000005">
    <property type="protein sequence ID" value="PTG27586.1"/>
    <property type="molecule type" value="Genomic_DNA"/>
</dbReference>
<evidence type="ECO:0000313" key="7">
    <source>
        <dbReference type="Proteomes" id="UP000242704"/>
    </source>
</evidence>
<comment type="caution">
    <text evidence="2">The sequence shown here is derived from an EMBL/GenBank/DDBJ whole genome shotgun (WGS) entry which is preliminary data.</text>
</comment>
<feature type="transmembrane region" description="Helical" evidence="1">
    <location>
        <begin position="191"/>
        <end position="210"/>
    </location>
</feature>
<sequence>MILLLLLLTLCAGAVIPLQTSINARLHHFTHSSFYTSAISFLVGSLTLAIVILCFQPHYFTPHTLSTFQLDYRWVIGGLMGVIFLTGNLLLLPRIGASLTVVTTLSGQLIMSLLIDTFGWFHLPMRPLTIVKILGLILLFTGIILMNLTSKQATNQIHNRIWLIVGVLFGAAPPIQTAINSSLGQLTHSSLFAAFVSFTVGTATLFLLTIIFHRRFKIYKRDTTSRPLRWWYFTGGMLGAIFVTTNIIVAPILGITVSLIIVMLGQIIMGLCIDHFGWLNAPKQAIHLKRILGLLCVIVAIFIIQLN</sequence>
<name>A0AAE5W9L5_STACR</name>
<dbReference type="GO" id="GO:0005886">
    <property type="term" value="C:plasma membrane"/>
    <property type="evidence" value="ECO:0007669"/>
    <property type="project" value="TreeGrafter"/>
</dbReference>
<evidence type="ECO:0000313" key="4">
    <source>
        <dbReference type="EMBL" id="PTG70122.1"/>
    </source>
</evidence>
<dbReference type="Proteomes" id="UP000242008">
    <property type="component" value="Unassembled WGS sequence"/>
</dbReference>
<dbReference type="Pfam" id="PF04657">
    <property type="entry name" value="DMT_YdcZ"/>
    <property type="match status" value="2"/>
</dbReference>
<dbReference type="EMBL" id="PZBZ01000002">
    <property type="protein sequence ID" value="PTG17063.1"/>
    <property type="molecule type" value="Genomic_DNA"/>
</dbReference>
<reference evidence="5 6" key="1">
    <citation type="journal article" date="2016" name="Front. Microbiol.">
        <title>Comprehensive Phylogenetic Analysis of Bovine Non-aureus Staphylococci Species Based on Whole-Genome Sequencing.</title>
        <authorList>
            <person name="Naushad S."/>
            <person name="Barkema H.W."/>
            <person name="Luby C."/>
            <person name="Condas L.A."/>
            <person name="Nobrega D.B."/>
            <person name="Carson D.A."/>
            <person name="De Buck J."/>
        </authorList>
    </citation>
    <scope>NUCLEOTIDE SEQUENCE [LARGE SCALE GENOMIC DNA]</scope>
    <source>
        <strain evidence="3 6">SNUC 105</strain>
        <strain evidence="4 5">SNUC 1363</strain>
        <strain evidence="2 7">SNUC 505</strain>
    </source>
</reference>
<keyword evidence="5" id="KW-1185">Reference proteome</keyword>
<dbReference type="PANTHER" id="PTHR34821">
    <property type="entry name" value="INNER MEMBRANE PROTEIN YDCZ"/>
    <property type="match status" value="1"/>
</dbReference>
<dbReference type="InterPro" id="IPR006750">
    <property type="entry name" value="YdcZ"/>
</dbReference>
<feature type="transmembrane region" description="Helical" evidence="1">
    <location>
        <begin position="161"/>
        <end position="179"/>
    </location>
</feature>
<dbReference type="RefSeq" id="WP_037572757.1">
    <property type="nucleotide sequence ID" value="NZ_BMDK01000001.1"/>
</dbReference>
<feature type="transmembrane region" description="Helical" evidence="1">
    <location>
        <begin position="74"/>
        <end position="92"/>
    </location>
</feature>
<organism evidence="2 7">
    <name type="scientific">Staphylococcus chromogenes</name>
    <name type="common">Staphylococcus hyicus subsp. chromogenes</name>
    <dbReference type="NCBI Taxonomy" id="46126"/>
    <lineage>
        <taxon>Bacteria</taxon>
        <taxon>Bacillati</taxon>
        <taxon>Bacillota</taxon>
        <taxon>Bacilli</taxon>
        <taxon>Bacillales</taxon>
        <taxon>Staphylococcaceae</taxon>
        <taxon>Staphylococcus</taxon>
    </lineage>
</organism>
<keyword evidence="1" id="KW-0812">Transmembrane</keyword>
<evidence type="ECO:0000313" key="3">
    <source>
        <dbReference type="EMBL" id="PTG27586.1"/>
    </source>
</evidence>
<feature type="transmembrane region" description="Helical" evidence="1">
    <location>
        <begin position="230"/>
        <end position="253"/>
    </location>
</feature>
<evidence type="ECO:0000313" key="2">
    <source>
        <dbReference type="EMBL" id="PTG17063.1"/>
    </source>
</evidence>
<dbReference type="AlphaFoldDB" id="A0AAE5W9L5"/>
<dbReference type="EMBL" id="PZAO01000008">
    <property type="protein sequence ID" value="PTG70122.1"/>
    <property type="molecule type" value="Genomic_DNA"/>
</dbReference>
<feature type="transmembrane region" description="Helical" evidence="1">
    <location>
        <begin position="291"/>
        <end position="306"/>
    </location>
</feature>
<evidence type="ECO:0000313" key="6">
    <source>
        <dbReference type="Proteomes" id="UP000242144"/>
    </source>
</evidence>
<evidence type="ECO:0000256" key="1">
    <source>
        <dbReference type="SAM" id="Phobius"/>
    </source>
</evidence>